<dbReference type="KEGG" id="bgt:106072256"/>
<reference evidence="2" key="1">
    <citation type="submission" date="2020-05" db="UniProtKB">
        <authorList>
            <consortium name="EnsemblMetazoa"/>
        </authorList>
    </citation>
    <scope>IDENTIFICATION</scope>
    <source>
        <strain evidence="2">BB02</strain>
    </source>
</reference>
<proteinExistence type="predicted"/>
<dbReference type="RefSeq" id="XP_013088054.2">
    <property type="nucleotide sequence ID" value="XM_013232600.2"/>
</dbReference>
<dbReference type="OrthoDB" id="6157320at2759"/>
<evidence type="ECO:0000256" key="1">
    <source>
        <dbReference type="SAM" id="MobiDB-lite"/>
    </source>
</evidence>
<dbReference type="EnsemblMetazoa" id="BGLB025571-RA">
    <property type="protein sequence ID" value="BGLB025571-PA"/>
    <property type="gene ID" value="BGLB025571"/>
</dbReference>
<dbReference type="AlphaFoldDB" id="A0A2C9L061"/>
<sequence>MAFGKRGSGNTKSNLAPPPHWMKQMEEKYQRLHAKIHNQAMRFSSRRHPSTVTRTAITDHCFEDPSVSSRTGAQNKGPIHTEYTKISPAVRTGEILTIAPIETACDDDLVCASSGSTLSTGGAEDVCHLDNNINTAECLAAGGVVESPCAEEDYTCVEQELDLNVSTLETGRDSIADFSYPGFHFTTPVSSDNPFVRTVSGDCDVSQYCVDQGNSTSFFHTENNNNNVNAKTNSIIHGRFDDQGENMEISRARRRRRDLRAVKTPGSRLSHKTSQSCPATFFVNNGHDVMGYDLRNNVQGLDSGPFSSRHQPRVFARMSIEARHAVDELRAEDMLQSSRTFEYDTNTSPHLPNVTHGTSNDTSRYHNGTHELSNRIREESLITSEQSVVPDLVLRNADATLTSRTDYAADTTANKNSLIMPCSSLGGDISQRMNRIGSKRVNRMLPQLEHGVPPREDFPKTHLPLPDIGHAREPMSFRENTFEITPVDFDIRFHQIIPYNPGDSPPPDIRQQAIEKCQHWLIRHTPRH</sequence>
<dbReference type="VEuPathDB" id="VectorBase:BGLAX_031135"/>
<protein>
    <submittedName>
        <fullName evidence="2">Uncharacterized protein</fullName>
    </submittedName>
</protein>
<name>A0A2C9L061_BIOGL</name>
<evidence type="ECO:0000313" key="2">
    <source>
        <dbReference type="EnsemblMetazoa" id="BGLB025571-PA"/>
    </source>
</evidence>
<gene>
    <name evidence="2" type="primary">106072256</name>
</gene>
<dbReference type="Proteomes" id="UP000076420">
    <property type="component" value="Unassembled WGS sequence"/>
</dbReference>
<evidence type="ECO:0000313" key="3">
    <source>
        <dbReference type="Proteomes" id="UP000076420"/>
    </source>
</evidence>
<dbReference type="VEuPathDB" id="VectorBase:BGLB025571"/>
<feature type="region of interest" description="Disordered" evidence="1">
    <location>
        <begin position="343"/>
        <end position="366"/>
    </location>
</feature>
<accession>A0A2C9L061</accession>
<organism evidence="2 3">
    <name type="scientific">Biomphalaria glabrata</name>
    <name type="common">Bloodfluke planorb</name>
    <name type="synonym">Freshwater snail</name>
    <dbReference type="NCBI Taxonomy" id="6526"/>
    <lineage>
        <taxon>Eukaryota</taxon>
        <taxon>Metazoa</taxon>
        <taxon>Spiralia</taxon>
        <taxon>Lophotrochozoa</taxon>
        <taxon>Mollusca</taxon>
        <taxon>Gastropoda</taxon>
        <taxon>Heterobranchia</taxon>
        <taxon>Euthyneura</taxon>
        <taxon>Panpulmonata</taxon>
        <taxon>Hygrophila</taxon>
        <taxon>Lymnaeoidea</taxon>
        <taxon>Planorbidae</taxon>
        <taxon>Biomphalaria</taxon>
    </lineage>
</organism>